<organism evidence="2 3">
    <name type="scientific">Prauserella alba</name>
    <dbReference type="NCBI Taxonomy" id="176898"/>
    <lineage>
        <taxon>Bacteria</taxon>
        <taxon>Bacillati</taxon>
        <taxon>Actinomycetota</taxon>
        <taxon>Actinomycetes</taxon>
        <taxon>Pseudonocardiales</taxon>
        <taxon>Pseudonocardiaceae</taxon>
        <taxon>Prauserella</taxon>
    </lineage>
</organism>
<evidence type="ECO:0000313" key="3">
    <source>
        <dbReference type="Proteomes" id="UP001500467"/>
    </source>
</evidence>
<evidence type="ECO:0000313" key="2">
    <source>
        <dbReference type="EMBL" id="GAA1209723.1"/>
    </source>
</evidence>
<comment type="caution">
    <text evidence="2">The sequence shown here is derived from an EMBL/GenBank/DDBJ whole genome shotgun (WGS) entry which is preliminary data.</text>
</comment>
<dbReference type="Proteomes" id="UP001500467">
    <property type="component" value="Unassembled WGS sequence"/>
</dbReference>
<reference evidence="2 3" key="1">
    <citation type="journal article" date="2019" name="Int. J. Syst. Evol. Microbiol.">
        <title>The Global Catalogue of Microorganisms (GCM) 10K type strain sequencing project: providing services to taxonomists for standard genome sequencing and annotation.</title>
        <authorList>
            <consortium name="The Broad Institute Genomics Platform"/>
            <consortium name="The Broad Institute Genome Sequencing Center for Infectious Disease"/>
            <person name="Wu L."/>
            <person name="Ma J."/>
        </authorList>
    </citation>
    <scope>NUCLEOTIDE SEQUENCE [LARGE SCALE GENOMIC DNA]</scope>
    <source>
        <strain evidence="2 3">JCM 13022</strain>
    </source>
</reference>
<evidence type="ECO:0000256" key="1">
    <source>
        <dbReference type="SAM" id="MobiDB-lite"/>
    </source>
</evidence>
<feature type="compositionally biased region" description="Polar residues" evidence="1">
    <location>
        <begin position="111"/>
        <end position="124"/>
    </location>
</feature>
<sequence length="145" mass="16229">MPWVLRWLAKVPGALQLVNLVESFRPVEELTKWLGGIEPRRQMIGLNAVSLTRWHTRRPGVSGDDAARPKVRAAGEYDVILAEGSPAGRRSTKAPTPKASSWQKCWRVCSGETTQSRPHPTSTDAPGVDRNYLERAPEQFRSQAW</sequence>
<gene>
    <name evidence="2" type="ORF">GCM10009675_32650</name>
</gene>
<dbReference type="EMBL" id="BAAALM010000012">
    <property type="protein sequence ID" value="GAA1209723.1"/>
    <property type="molecule type" value="Genomic_DNA"/>
</dbReference>
<protein>
    <submittedName>
        <fullName evidence="2">Uncharacterized protein</fullName>
    </submittedName>
</protein>
<feature type="region of interest" description="Disordered" evidence="1">
    <location>
        <begin position="110"/>
        <end position="145"/>
    </location>
</feature>
<accession>A0ABN1VFY0</accession>
<keyword evidence="3" id="KW-1185">Reference proteome</keyword>
<proteinExistence type="predicted"/>
<name>A0ABN1VFY0_9PSEU</name>